<dbReference type="InterPro" id="IPR011536">
    <property type="entry name" value="Fdx_isc"/>
</dbReference>
<dbReference type="InterPro" id="IPR036010">
    <property type="entry name" value="2Fe-2S_ferredoxin-like_sf"/>
</dbReference>
<dbReference type="InterPro" id="IPR001055">
    <property type="entry name" value="Adrenodoxin-like"/>
</dbReference>
<dbReference type="InterPro" id="IPR001041">
    <property type="entry name" value="2Fe-2S_ferredoxin-type"/>
</dbReference>
<dbReference type="EMBL" id="JAMQGP010000004">
    <property type="protein sequence ID" value="MCM2680144.1"/>
    <property type="molecule type" value="Genomic_DNA"/>
</dbReference>
<protein>
    <recommendedName>
        <fullName evidence="2">2Fe-2S ferredoxin</fullName>
    </recommendedName>
</protein>
<evidence type="ECO:0000256" key="4">
    <source>
        <dbReference type="ARBA" id="ARBA00022714"/>
    </source>
</evidence>
<keyword evidence="13" id="KW-1185">Reference proteome</keyword>
<dbReference type="Gene3D" id="3.10.20.30">
    <property type="match status" value="1"/>
</dbReference>
<dbReference type="PROSITE" id="PS00814">
    <property type="entry name" value="ADX"/>
    <property type="match status" value="1"/>
</dbReference>
<evidence type="ECO:0000313" key="13">
    <source>
        <dbReference type="Proteomes" id="UP001165393"/>
    </source>
</evidence>
<comment type="caution">
    <text evidence="12">The sequence shown here is derived from an EMBL/GenBank/DDBJ whole genome shotgun (WGS) entry which is preliminary data.</text>
</comment>
<dbReference type="GO" id="GO:0051537">
    <property type="term" value="F:2 iron, 2 sulfur cluster binding"/>
    <property type="evidence" value="ECO:0007669"/>
    <property type="project" value="UniProtKB-KW"/>
</dbReference>
<keyword evidence="3" id="KW-0813">Transport</keyword>
<keyword evidence="7" id="KW-0408">Iron</keyword>
<evidence type="ECO:0000256" key="3">
    <source>
        <dbReference type="ARBA" id="ARBA00022448"/>
    </source>
</evidence>
<keyword evidence="5" id="KW-0479">Metal-binding</keyword>
<dbReference type="PROSITE" id="PS51085">
    <property type="entry name" value="2FE2S_FER_2"/>
    <property type="match status" value="1"/>
</dbReference>
<gene>
    <name evidence="12" type="primary">fdx</name>
    <name evidence="12" type="ORF">NAF29_10755</name>
</gene>
<sequence>MPKVVFLPHEELCPDGAVLEAKEGDTILDVALRNRIDIEHACEKSCACTTCHVVVREGFDSLEESDELEDDMLDKAWGLEPDSRLGCQAVVADEDLVVEIPKYTLNMVSEQH</sequence>
<feature type="domain" description="2Fe-2S ferredoxin-type" evidence="11">
    <location>
        <begin position="2"/>
        <end position="104"/>
    </location>
</feature>
<reference evidence="12 13" key="1">
    <citation type="journal article" date="2013" name="Antonie Van Leeuwenhoek">
        <title>Echinimonas agarilytica gen. nov., sp. nov., a new gammaproteobacterium isolated from the sea urchin Strongylocentrotus intermedius.</title>
        <authorList>
            <person name="Nedashkovskaya O.I."/>
            <person name="Stenkova A.M."/>
            <person name="Zhukova N.V."/>
            <person name="Van Trappen S."/>
            <person name="Lee J.S."/>
            <person name="Kim S.B."/>
        </authorList>
    </citation>
    <scope>NUCLEOTIDE SEQUENCE [LARGE SCALE GENOMIC DNA]</scope>
    <source>
        <strain evidence="12 13">KMM 6351</strain>
    </source>
</reference>
<keyword evidence="6" id="KW-0249">Electron transport</keyword>
<dbReference type="RefSeq" id="WP_251261566.1">
    <property type="nucleotide sequence ID" value="NZ_JAMQGP010000004.1"/>
</dbReference>
<evidence type="ECO:0000256" key="2">
    <source>
        <dbReference type="ARBA" id="ARBA00019395"/>
    </source>
</evidence>
<dbReference type="Proteomes" id="UP001165393">
    <property type="component" value="Unassembled WGS sequence"/>
</dbReference>
<evidence type="ECO:0000256" key="5">
    <source>
        <dbReference type="ARBA" id="ARBA00022723"/>
    </source>
</evidence>
<keyword evidence="4" id="KW-0001">2Fe-2S</keyword>
<dbReference type="PRINTS" id="PR00355">
    <property type="entry name" value="ADRENODOXIN"/>
</dbReference>
<dbReference type="GO" id="GO:0005829">
    <property type="term" value="C:cytosol"/>
    <property type="evidence" value="ECO:0007669"/>
    <property type="project" value="TreeGrafter"/>
</dbReference>
<comment type="similarity">
    <text evidence="1">Belongs to the adrenodoxin/putidaredoxin family.</text>
</comment>
<dbReference type="InterPro" id="IPR012675">
    <property type="entry name" value="Beta-grasp_dom_sf"/>
</dbReference>
<evidence type="ECO:0000313" key="12">
    <source>
        <dbReference type="EMBL" id="MCM2680144.1"/>
    </source>
</evidence>
<dbReference type="SUPFAM" id="SSF54292">
    <property type="entry name" value="2Fe-2S ferredoxin-like"/>
    <property type="match status" value="1"/>
</dbReference>
<evidence type="ECO:0000256" key="10">
    <source>
        <dbReference type="ARBA" id="ARBA00034078"/>
    </source>
</evidence>
<name>A0AA41W8C4_9GAMM</name>
<dbReference type="NCBIfam" id="TIGR02007">
    <property type="entry name" value="fdx_isc"/>
    <property type="match status" value="1"/>
</dbReference>
<evidence type="ECO:0000256" key="9">
    <source>
        <dbReference type="ARBA" id="ARBA00023075"/>
    </source>
</evidence>
<dbReference type="Pfam" id="PF00111">
    <property type="entry name" value="Fer2"/>
    <property type="match status" value="1"/>
</dbReference>
<keyword evidence="8" id="KW-0411">Iron-sulfur</keyword>
<evidence type="ECO:0000256" key="6">
    <source>
        <dbReference type="ARBA" id="ARBA00022982"/>
    </source>
</evidence>
<dbReference type="CDD" id="cd00207">
    <property type="entry name" value="fer2"/>
    <property type="match status" value="1"/>
</dbReference>
<accession>A0AA41W8C4</accession>
<dbReference type="GO" id="GO:0009055">
    <property type="term" value="F:electron transfer activity"/>
    <property type="evidence" value="ECO:0007669"/>
    <property type="project" value="InterPro"/>
</dbReference>
<dbReference type="GO" id="GO:0140647">
    <property type="term" value="P:P450-containing electron transport chain"/>
    <property type="evidence" value="ECO:0007669"/>
    <property type="project" value="InterPro"/>
</dbReference>
<dbReference type="GO" id="GO:0046872">
    <property type="term" value="F:metal ion binding"/>
    <property type="evidence" value="ECO:0007669"/>
    <property type="project" value="UniProtKB-KW"/>
</dbReference>
<organism evidence="12 13">
    <name type="scientific">Echinimonas agarilytica</name>
    <dbReference type="NCBI Taxonomy" id="1215918"/>
    <lineage>
        <taxon>Bacteria</taxon>
        <taxon>Pseudomonadati</taxon>
        <taxon>Pseudomonadota</taxon>
        <taxon>Gammaproteobacteria</taxon>
        <taxon>Alteromonadales</taxon>
        <taxon>Echinimonadaceae</taxon>
        <taxon>Echinimonas</taxon>
    </lineage>
</organism>
<comment type="cofactor">
    <cofactor evidence="10">
        <name>[2Fe-2S] cluster</name>
        <dbReference type="ChEBI" id="CHEBI:190135"/>
    </cofactor>
</comment>
<keyword evidence="9" id="KW-0830">Ubiquinone</keyword>
<evidence type="ECO:0000256" key="8">
    <source>
        <dbReference type="ARBA" id="ARBA00023014"/>
    </source>
</evidence>
<evidence type="ECO:0000256" key="7">
    <source>
        <dbReference type="ARBA" id="ARBA00023004"/>
    </source>
</evidence>
<dbReference type="InterPro" id="IPR018298">
    <property type="entry name" value="Adrenodoxin_Fe-S_BS"/>
</dbReference>
<proteinExistence type="inferred from homology"/>
<evidence type="ECO:0000259" key="11">
    <source>
        <dbReference type="PROSITE" id="PS51085"/>
    </source>
</evidence>
<dbReference type="AlphaFoldDB" id="A0AA41W8C4"/>
<dbReference type="PANTHER" id="PTHR23426:SF65">
    <property type="entry name" value="FERREDOXIN-2, MITOCHONDRIAL"/>
    <property type="match status" value="1"/>
</dbReference>
<dbReference type="PANTHER" id="PTHR23426">
    <property type="entry name" value="FERREDOXIN/ADRENODOXIN"/>
    <property type="match status" value="1"/>
</dbReference>
<evidence type="ECO:0000256" key="1">
    <source>
        <dbReference type="ARBA" id="ARBA00010914"/>
    </source>
</evidence>